<dbReference type="InterPro" id="IPR002172">
    <property type="entry name" value="LDrepeatLR_classA_rpt"/>
</dbReference>
<keyword evidence="8" id="KW-0732">Signal</keyword>
<dbReference type="Pfam" id="PF00431">
    <property type="entry name" value="CUB"/>
    <property type="match status" value="3"/>
</dbReference>
<name>K1Q5P2_MAGGI</name>
<dbReference type="SUPFAM" id="SSF50978">
    <property type="entry name" value="WD40 repeat-like"/>
    <property type="match status" value="1"/>
</dbReference>
<feature type="disulfide bond" evidence="5">
    <location>
        <begin position="203"/>
        <end position="230"/>
    </location>
</feature>
<dbReference type="GO" id="GO:0005634">
    <property type="term" value="C:nucleus"/>
    <property type="evidence" value="ECO:0007669"/>
    <property type="project" value="UniProtKB-SubCell"/>
</dbReference>
<dbReference type="SUPFAM" id="SSF57424">
    <property type="entry name" value="LDL receptor-like module"/>
    <property type="match status" value="1"/>
</dbReference>
<organism evidence="9">
    <name type="scientific">Magallana gigas</name>
    <name type="common">Pacific oyster</name>
    <name type="synonym">Crassostrea gigas</name>
    <dbReference type="NCBI Taxonomy" id="29159"/>
    <lineage>
        <taxon>Eukaryota</taxon>
        <taxon>Metazoa</taxon>
        <taxon>Spiralia</taxon>
        <taxon>Lophotrochozoa</taxon>
        <taxon>Mollusca</taxon>
        <taxon>Bivalvia</taxon>
        <taxon>Autobranchia</taxon>
        <taxon>Pteriomorphia</taxon>
        <taxon>Ostreida</taxon>
        <taxon>Ostreoidea</taxon>
        <taxon>Ostreidae</taxon>
        <taxon>Magallana</taxon>
    </lineage>
</organism>
<dbReference type="CDD" id="cd00112">
    <property type="entry name" value="LDLa"/>
    <property type="match status" value="1"/>
</dbReference>
<dbReference type="Gene3D" id="2.60.120.290">
    <property type="entry name" value="Spermadhesin, CUB domain"/>
    <property type="match status" value="2"/>
</dbReference>
<evidence type="ECO:0000313" key="9">
    <source>
        <dbReference type="EMBL" id="EKC29233.1"/>
    </source>
</evidence>
<protein>
    <submittedName>
        <fullName evidence="9">Protein VPRBP</fullName>
    </submittedName>
</protein>
<dbReference type="InterPro" id="IPR016187">
    <property type="entry name" value="CTDL_fold"/>
</dbReference>
<reference evidence="9" key="1">
    <citation type="journal article" date="2012" name="Nature">
        <title>The oyster genome reveals stress adaptation and complexity of shell formation.</title>
        <authorList>
            <person name="Zhang G."/>
            <person name="Fang X."/>
            <person name="Guo X."/>
            <person name="Li L."/>
            <person name="Luo R."/>
            <person name="Xu F."/>
            <person name="Yang P."/>
            <person name="Zhang L."/>
            <person name="Wang X."/>
            <person name="Qi H."/>
            <person name="Xiong Z."/>
            <person name="Que H."/>
            <person name="Xie Y."/>
            <person name="Holland P.W."/>
            <person name="Paps J."/>
            <person name="Zhu Y."/>
            <person name="Wu F."/>
            <person name="Chen Y."/>
            <person name="Wang J."/>
            <person name="Peng C."/>
            <person name="Meng J."/>
            <person name="Yang L."/>
            <person name="Liu J."/>
            <person name="Wen B."/>
            <person name="Zhang N."/>
            <person name="Huang Z."/>
            <person name="Zhu Q."/>
            <person name="Feng Y."/>
            <person name="Mount A."/>
            <person name="Hedgecock D."/>
            <person name="Xu Z."/>
            <person name="Liu Y."/>
            <person name="Domazet-Loso T."/>
            <person name="Du Y."/>
            <person name="Sun X."/>
            <person name="Zhang S."/>
            <person name="Liu B."/>
            <person name="Cheng P."/>
            <person name="Jiang X."/>
            <person name="Li J."/>
            <person name="Fan D."/>
            <person name="Wang W."/>
            <person name="Fu W."/>
            <person name="Wang T."/>
            <person name="Wang B."/>
            <person name="Zhang J."/>
            <person name="Peng Z."/>
            <person name="Li Y."/>
            <person name="Li N."/>
            <person name="Wang J."/>
            <person name="Chen M."/>
            <person name="He Y."/>
            <person name="Tan F."/>
            <person name="Song X."/>
            <person name="Zheng Q."/>
            <person name="Huang R."/>
            <person name="Yang H."/>
            <person name="Du X."/>
            <person name="Chen L."/>
            <person name="Yang M."/>
            <person name="Gaffney P.M."/>
            <person name="Wang S."/>
            <person name="Luo L."/>
            <person name="She Z."/>
            <person name="Ming Y."/>
            <person name="Huang W."/>
            <person name="Zhang S."/>
            <person name="Huang B."/>
            <person name="Zhang Y."/>
            <person name="Qu T."/>
            <person name="Ni P."/>
            <person name="Miao G."/>
            <person name="Wang J."/>
            <person name="Wang Q."/>
            <person name="Steinberg C.E."/>
            <person name="Wang H."/>
            <person name="Li N."/>
            <person name="Qian L."/>
            <person name="Zhang G."/>
            <person name="Li Y."/>
            <person name="Yang H."/>
            <person name="Liu X."/>
            <person name="Wang J."/>
            <person name="Yin Y."/>
            <person name="Wang J."/>
        </authorList>
    </citation>
    <scope>NUCLEOTIDE SEQUENCE [LARGE SCALE GENOMIC DNA]</scope>
    <source>
        <strain evidence="9">05x7-T-G4-1.051#20</strain>
    </source>
</reference>
<dbReference type="SUPFAM" id="SSF49854">
    <property type="entry name" value="Spermadhesin, CUB domain"/>
    <property type="match status" value="3"/>
</dbReference>
<comment type="subcellular location">
    <subcellularLocation>
        <location evidence="1">Nucleus</location>
    </subcellularLocation>
</comment>
<keyword evidence="3" id="KW-0325">Glycoprotein</keyword>
<dbReference type="PANTHER" id="PTHR13129:SF4">
    <property type="entry name" value="DDB1- AND CUL4-ASSOCIATED FACTOR 1"/>
    <property type="match status" value="1"/>
</dbReference>
<gene>
    <name evidence="9" type="ORF">CGI_10027448</name>
</gene>
<dbReference type="InterPro" id="IPR035914">
    <property type="entry name" value="Sperma_CUB_dom_sf"/>
</dbReference>
<dbReference type="InterPro" id="IPR000859">
    <property type="entry name" value="CUB_dom"/>
</dbReference>
<feature type="chain" id="PRO_5043803039" evidence="8">
    <location>
        <begin position="22"/>
        <end position="815"/>
    </location>
</feature>
<dbReference type="GO" id="GO:0016567">
    <property type="term" value="P:protein ubiquitination"/>
    <property type="evidence" value="ECO:0007669"/>
    <property type="project" value="InterPro"/>
</dbReference>
<evidence type="ECO:0000256" key="2">
    <source>
        <dbReference type="ARBA" id="ARBA00023157"/>
    </source>
</evidence>
<comment type="caution">
    <text evidence="5">Lacks conserved residue(s) required for the propagation of feature annotation.</text>
</comment>
<evidence type="ECO:0000256" key="8">
    <source>
        <dbReference type="SAM" id="SignalP"/>
    </source>
</evidence>
<dbReference type="PANTHER" id="PTHR13129">
    <property type="entry name" value="VPRBP PROTEIN-RELATED"/>
    <property type="match status" value="1"/>
</dbReference>
<evidence type="ECO:0000256" key="7">
    <source>
        <dbReference type="SAM" id="MobiDB-lite"/>
    </source>
</evidence>
<dbReference type="InterPro" id="IPR033270">
    <property type="entry name" value="VPRBP/DCAF1"/>
</dbReference>
<feature type="disulfide bond" evidence="5">
    <location>
        <begin position="452"/>
        <end position="479"/>
    </location>
</feature>
<feature type="disulfide bond" evidence="6">
    <location>
        <begin position="184"/>
        <end position="199"/>
    </location>
</feature>
<dbReference type="InterPro" id="IPR001304">
    <property type="entry name" value="C-type_lectin-like"/>
</dbReference>
<dbReference type="Pfam" id="PF00057">
    <property type="entry name" value="Ldl_recept_a"/>
    <property type="match status" value="1"/>
</dbReference>
<feature type="disulfide bond" evidence="6">
    <location>
        <begin position="172"/>
        <end position="190"/>
    </location>
</feature>
<dbReference type="InParanoid" id="K1Q5P2"/>
<evidence type="ECO:0000256" key="6">
    <source>
        <dbReference type="PROSITE-ProRule" id="PRU00124"/>
    </source>
</evidence>
<dbReference type="Gene3D" id="3.10.100.10">
    <property type="entry name" value="Mannose-Binding Protein A, subunit A"/>
    <property type="match status" value="1"/>
</dbReference>
<sequence length="815" mass="91977">MEFRQLCSFLWILCLATASQGTQITHTCSEGWVLSGTMCYRLYGQDTLTSSTWDNAYRVCKGNGAEMVTIDDYFTNQNVGDFASMRNTNKFWTGMSEKGVTTQNGIATTWNMKAEASIYQGRWSVRNPDTTFGDCVYIEKKDGDYVWTVGSCLMKMAFMCQRTSCLPQSFHCDNGRCVNSNWRCDGVDDCGDFSDEVECAGRCSYLLDTASSGRIQSPNHPSNYQPSRVCTWTIVGPEGSNIYLEFTSFNTEKDTDIVEVLIGGRTESTARSVARLSGQPSLSTARYRSYNNYMIIRFSTDSQTEKVGFTANYNSSRDSYPEELYMTARTTVNTLEPPLFSSHGSNAYLGNRDYVWIIRAEERRKIVTLERMKIDLMGDDVIEIRDGDSGSAPLLEKYTASNNDNVDLPISQSEPIMGKRFVFSTSNVMYVIMRTSGSTSGTGFSFQYRQGCVARYTADAGEITSPGYPNVNYANFQTCTWTIDIPSGKGVKVMLDRSKGFEIADNEDFIEIYTNSTDDSGIAAHGSGAGFTTISLSNDQPFHSPNGKMFIRFKSTAITNKKGFRFLYSVAPRNGATAIYDVSTGQRILKLFEANKANNYRENRATFNPTDELVLNDGVLWDIRSGKSIHKFDKFNDNISGVFHPMGLEIIINSEVWDIRSYHLLHTVPALNQCQIRFNNRGDIIYAIYVMDEEMDDFKGRSPYSSTFRTFDSTDYSSIATMDVRSKSISDLCTDRSDCYLAVVENLNTELGTEEFVCKLYEVGKLRDEEDDQPEDDELDEVDDEDDDDEDLLNDFNDSNDDGMIDFYIERLQWM</sequence>
<dbReference type="SMART" id="SM00034">
    <property type="entry name" value="CLECT"/>
    <property type="match status" value="1"/>
</dbReference>
<feature type="region of interest" description="Disordered" evidence="7">
    <location>
        <begin position="767"/>
        <end position="801"/>
    </location>
</feature>
<keyword evidence="4" id="KW-0539">Nucleus</keyword>
<evidence type="ECO:0000256" key="3">
    <source>
        <dbReference type="ARBA" id="ARBA00023180"/>
    </source>
</evidence>
<feature type="compositionally biased region" description="Acidic residues" evidence="7">
    <location>
        <begin position="769"/>
        <end position="801"/>
    </location>
</feature>
<dbReference type="SMART" id="SM00192">
    <property type="entry name" value="LDLa"/>
    <property type="match status" value="1"/>
</dbReference>
<dbReference type="InterPro" id="IPR023415">
    <property type="entry name" value="LDLR_class-A_CS"/>
</dbReference>
<dbReference type="Gene3D" id="2.130.10.10">
    <property type="entry name" value="YVTN repeat-like/Quinoprotein amine dehydrogenase"/>
    <property type="match status" value="1"/>
</dbReference>
<dbReference type="PROSITE" id="PS01209">
    <property type="entry name" value="LDLRA_1"/>
    <property type="match status" value="1"/>
</dbReference>
<proteinExistence type="predicted"/>
<dbReference type="CDD" id="cd00041">
    <property type="entry name" value="CUB"/>
    <property type="match status" value="3"/>
</dbReference>
<dbReference type="PROSITE" id="PS50068">
    <property type="entry name" value="LDLRA_2"/>
    <property type="match status" value="1"/>
</dbReference>
<dbReference type="CDD" id="cd00037">
    <property type="entry name" value="CLECT"/>
    <property type="match status" value="1"/>
</dbReference>
<dbReference type="InterPro" id="IPR015943">
    <property type="entry name" value="WD40/YVTN_repeat-like_dom_sf"/>
</dbReference>
<dbReference type="Gene3D" id="4.10.400.10">
    <property type="entry name" value="Low-density Lipoprotein Receptor"/>
    <property type="match status" value="1"/>
</dbReference>
<evidence type="ECO:0000256" key="4">
    <source>
        <dbReference type="ARBA" id="ARBA00023242"/>
    </source>
</evidence>
<evidence type="ECO:0000256" key="1">
    <source>
        <dbReference type="ARBA" id="ARBA00004123"/>
    </source>
</evidence>
<dbReference type="AlphaFoldDB" id="K1Q5P2"/>
<dbReference type="HOGENOM" id="CLU_346561_0_0_1"/>
<dbReference type="SUPFAM" id="SSF56436">
    <property type="entry name" value="C-type lectin-like"/>
    <property type="match status" value="1"/>
</dbReference>
<feature type="disulfide bond" evidence="6">
    <location>
        <begin position="165"/>
        <end position="177"/>
    </location>
</feature>
<keyword evidence="2 6" id="KW-1015">Disulfide bond</keyword>
<dbReference type="Pfam" id="PF00059">
    <property type="entry name" value="Lectin_C"/>
    <property type="match status" value="1"/>
</dbReference>
<dbReference type="InterPro" id="IPR036055">
    <property type="entry name" value="LDL_receptor-like_sf"/>
</dbReference>
<dbReference type="EMBL" id="JH817548">
    <property type="protein sequence ID" value="EKC29233.1"/>
    <property type="molecule type" value="Genomic_DNA"/>
</dbReference>
<evidence type="ECO:0000256" key="5">
    <source>
        <dbReference type="PROSITE-ProRule" id="PRU00059"/>
    </source>
</evidence>
<dbReference type="SMART" id="SM00042">
    <property type="entry name" value="CUB"/>
    <property type="match status" value="3"/>
</dbReference>
<dbReference type="PROSITE" id="PS50041">
    <property type="entry name" value="C_TYPE_LECTIN_2"/>
    <property type="match status" value="1"/>
</dbReference>
<dbReference type="FunFam" id="4.10.400.10:FF:000065">
    <property type="entry name" value="Transmembrane protease serine 7"/>
    <property type="match status" value="1"/>
</dbReference>
<accession>K1Q5P2</accession>
<dbReference type="InterPro" id="IPR036322">
    <property type="entry name" value="WD40_repeat_dom_sf"/>
</dbReference>
<feature type="signal peptide" evidence="8">
    <location>
        <begin position="1"/>
        <end position="21"/>
    </location>
</feature>
<dbReference type="InterPro" id="IPR016186">
    <property type="entry name" value="C-type_lectin-like/link_sf"/>
</dbReference>
<dbReference type="GO" id="GO:0080008">
    <property type="term" value="C:Cul4-RING E3 ubiquitin ligase complex"/>
    <property type="evidence" value="ECO:0007669"/>
    <property type="project" value="TreeGrafter"/>
</dbReference>
<dbReference type="PROSITE" id="PS01180">
    <property type="entry name" value="CUB"/>
    <property type="match status" value="2"/>
</dbReference>